<dbReference type="HOGENOM" id="CLU_942332_0_0_6"/>
<dbReference type="PaxDb" id="272624-lpg0982"/>
<evidence type="ECO:0000313" key="1">
    <source>
        <dbReference type="EMBL" id="AAU27068.1"/>
    </source>
</evidence>
<sequence>MQEKCRLCEQEAILLESHIIPKFIYSYLKDTSPTGKLREAKNINLRKQDGIKLHWFCQSCENIFSEWEKYFSEKIFYPLQEDKVPIYYNEKFLKFCVSISWRVLKFLLEEDYISDFSSEIKGKIQTALIAWRKLLLNEVDNPGVYEQHFYNFIGEIESKMFALSSNIHRYLQRSIAIDVINWGSKAIIVYSKFPGLLLVGFIHIENRNTFRDTIVHVKRGTLQHQNFSISQQLLNYIQTKANRTDKIKRSLSSKQRKKINEDYKKISMEDVASSGTFQSLKRDIDLSS</sequence>
<gene>
    <name evidence="1" type="ordered locus">lpg0982</name>
</gene>
<dbReference type="KEGG" id="lpn:lpg0982"/>
<organism evidence="1 2">
    <name type="scientific">Legionella pneumophila subsp. pneumophila (strain Philadelphia 1 / ATCC 33152 / DSM 7513)</name>
    <dbReference type="NCBI Taxonomy" id="272624"/>
    <lineage>
        <taxon>Bacteria</taxon>
        <taxon>Pseudomonadati</taxon>
        <taxon>Pseudomonadota</taxon>
        <taxon>Gammaproteobacteria</taxon>
        <taxon>Legionellales</taxon>
        <taxon>Legionellaceae</taxon>
        <taxon>Legionella</taxon>
    </lineage>
</organism>
<proteinExistence type="predicted"/>
<reference evidence="1 2" key="1">
    <citation type="journal article" date="2004" name="Science">
        <title>The genomic sequence of the accidental pathogen Legionella pneumophila.</title>
        <authorList>
            <person name="Chien M."/>
            <person name="Morozova I."/>
            <person name="Shi S."/>
            <person name="Sheng H."/>
            <person name="Chen J."/>
            <person name="Gomez S.M."/>
            <person name="Asamani G."/>
            <person name="Hill K."/>
            <person name="Nuara J."/>
            <person name="Feder M."/>
            <person name="Rineer J."/>
            <person name="Greenberg J.J."/>
            <person name="Steshenko V."/>
            <person name="Park S.H."/>
            <person name="Zhao B."/>
            <person name="Teplitskaya E."/>
            <person name="Edwards J.R."/>
            <person name="Pampou S."/>
            <person name="Georghiou A."/>
            <person name="Chou I.C."/>
            <person name="Iannuccilli W."/>
            <person name="Ulz M.E."/>
            <person name="Kim D.H."/>
            <person name="Geringer-Sameth A."/>
            <person name="Goldsberry C."/>
            <person name="Morozov P."/>
            <person name="Fischer S.G."/>
            <person name="Segal G."/>
            <person name="Qu X."/>
            <person name="Rzhetsky A."/>
            <person name="Zhang P."/>
            <person name="Cayanis E."/>
            <person name="De Jong P.J."/>
            <person name="Ju J."/>
            <person name="Kalachikov S."/>
            <person name="Shuman H.A."/>
            <person name="Russo J.J."/>
        </authorList>
    </citation>
    <scope>NUCLEOTIDE SEQUENCE [LARGE SCALE GENOMIC DNA]</scope>
    <source>
        <strain evidence="2">Philadelphia 1 / ATCC 33152 / DSM 7513</strain>
    </source>
</reference>
<dbReference type="eggNOG" id="ENOG503340G">
    <property type="taxonomic scope" value="Bacteria"/>
</dbReference>
<protein>
    <recommendedName>
        <fullName evidence="3">HNH endonuclease</fullName>
    </recommendedName>
</protein>
<evidence type="ECO:0008006" key="3">
    <source>
        <dbReference type="Google" id="ProtNLM"/>
    </source>
</evidence>
<dbReference type="OrthoDB" id="5518417at2"/>
<accession>Q5ZWV3</accession>
<dbReference type="AlphaFoldDB" id="Q5ZWV3"/>
<dbReference type="GeneID" id="57034970"/>
<keyword evidence="2" id="KW-1185">Reference proteome</keyword>
<evidence type="ECO:0000313" key="2">
    <source>
        <dbReference type="Proteomes" id="UP000000609"/>
    </source>
</evidence>
<dbReference type="Proteomes" id="UP000000609">
    <property type="component" value="Chromosome"/>
</dbReference>
<name>Q5ZWV3_LEGPH</name>
<dbReference type="RefSeq" id="WP_010946716.1">
    <property type="nucleotide sequence ID" value="NC_002942.5"/>
</dbReference>
<dbReference type="EMBL" id="AE017354">
    <property type="protein sequence ID" value="AAU27068.1"/>
    <property type="molecule type" value="Genomic_DNA"/>
</dbReference>
<dbReference type="PATRIC" id="fig|272624.6.peg.1016"/>